<proteinExistence type="inferred from homology"/>
<dbReference type="InterPro" id="IPR001199">
    <property type="entry name" value="Cyt_B5-like_heme/steroid-bd"/>
</dbReference>
<dbReference type="PROSITE" id="PS51384">
    <property type="entry name" value="FAD_FR"/>
    <property type="match status" value="1"/>
</dbReference>
<evidence type="ECO:0000259" key="10">
    <source>
        <dbReference type="PROSITE" id="PS50255"/>
    </source>
</evidence>
<dbReference type="STRING" id="1209931.A0A135SPA2"/>
<dbReference type="GO" id="GO:0003958">
    <property type="term" value="F:NADPH-hemoprotein reductase activity"/>
    <property type="evidence" value="ECO:0007669"/>
    <property type="project" value="UniProtKB-EC"/>
</dbReference>
<dbReference type="InterPro" id="IPR000898">
    <property type="entry name" value="Indolamine_dOase"/>
</dbReference>
<feature type="compositionally biased region" description="Low complexity" evidence="9">
    <location>
        <begin position="1650"/>
        <end position="1671"/>
    </location>
</feature>
<dbReference type="OrthoDB" id="260519at2759"/>
<evidence type="ECO:0000256" key="5">
    <source>
        <dbReference type="ARBA" id="ARBA00022827"/>
    </source>
</evidence>
<keyword evidence="3" id="KW-0285">Flavoprotein</keyword>
<dbReference type="Gene3D" id="2.40.30.10">
    <property type="entry name" value="Translation factors"/>
    <property type="match status" value="1"/>
</dbReference>
<sequence>MAPHNDIDGNDGVQHNYIEMAFSERSCPVSGSVGGGVCPVGANKSGRQSGSSSRMGPRGCSFSGFSQPGDIHTAFDIPRGVDAEEWLRMRERKSINHVLYSQYPSQQEIDSVKSQAELDAFNVNEADLLAVALGAPARQVMLRAEEIGTQTGWKDGFLSIEHGFCPPDYDEAAGALARSPGRVWIDLAERMPGCVSRGRVRESIAAAPVIEGTADVIPDQALWAALVSLGMLCSIYRFEQKYDGHDGVNASTNPTKLKLNCKMGDYLGEELVGIPLSIALPYFQVSRRMGRTLPHLTFVDQSSYNLKIKDVTSTYPYVARFDNMELRWPMFGERAEVAFLKGVAETSASFQHGPDAIAACQEHVMNRNNEGLLHEMIRLKEILERMPNAFHSISTNPNAGENYVPVQQWVRWAKFSAPLSKRCPASSGLQFPPYLVMDAFLGRNNYTSFLGAEGVHLRAWFPANLRAFIAAIEYHYRIPEYVQKSGDPRLMGVLDGIVEAYTGERGFMGVHRYKVFGILEVAAKTGRTETNGASGASDGERPWEETHRQFSEAMKERLEPYRGKLAIEPHQMRGTFEECRYVTRVLNRSFVDSDPSRSIAMVTLDIRETGITFAPGDRLAVMPLNGWEECAKVIAALGLEEHIDAPVEVSGIWARFEMHLGSVRRTATPKLTVGDILRRGHLAPITKEMALKIHGMLHASSNAVLQVLSTDEWPVRGSLGDLLQDAVTDTPPQIWDRVFNLDNLAWLADLVPLEVPRTYSIASYTEELLPETVDLAVSRSEYKLCSTFSRGKEISRAGVSSGFLNPPVEMGDIDSDDEILIGVSRPAAFHLPLDPMAPCAFFAGGSGIAPFRSFWQARLTQSGLSGGKNLLYLGVQNREKFCFEEELRQYVNADFMEVHVAFSRDSRGLAYEGQDLVEKHIPPRYIDTLIVEQGLQVCDLVMSKKQGGLGGYLYVCGSVSVFDSVMNGIRKAIYTYRTATEKGVDLIIDKAFAERRFMLDVFMTPKPLPCNLPTIPLSELAKHTGHRPGSRMWIGVHGSVYDVTDFCPMHPGGTLIIKSNAGVDCSKSFDNLAHTNNPEVSSLLTKYFVGHLTPKPDYGSDEISALHDLWSAYLRSTVETLVAHQFEMYEIMGASIESNSSHDPAGSNNIWLRESLPNIIAVRTFYGYQSRLLQGGFSALFGHKLQELVLKLSFGVASANGPAADTKLPDVLGTVARAKTSGDAAHCTKEVALVGQFVCDADASLRFQERGVFAYAARSVELDIALLEDLRQEACTGMDAFDSIATSIKDSSDPDVDNTRLTALSTFLLQVLERMARHLEVFYAQLARCSVYQPKLEKNPARTRWALVRRRIRDGSLFVLATKAELNPSMLEQPTSAPYYMSRANPNQNIDFDRVMAQVQSSLHAGAGHDASSPAYHGQQQQPLTLNAVHQARGRSTGDVSAVASRENAGALRAMNSFVEKNSRAIRRLSKMPAVAMNFEDIQRAALLEMAQHGGPLSPPEMAGDAMLGLGLGPEHAMRLSGKHGNNGNGNRVLPTPPSSRGSSRSPTRFNHTYGISQQPHGKPTAKMLLSKLNRPRGASLTRGGPPSGPNSPAPYPVIGSHSPPLNHPVDAQSALSSMMSRLNTRPRSGSAAMSSTSHHHQAMGGGLVRSRSTMSMGSAGAMGGSRAAAGHVPQRSTSSLRALKLRSVMEQSEERVAPTF</sequence>
<evidence type="ECO:0000313" key="13">
    <source>
        <dbReference type="Proteomes" id="UP000070121"/>
    </source>
</evidence>
<dbReference type="InterPro" id="IPR017938">
    <property type="entry name" value="Riboflavin_synthase-like_b-brl"/>
</dbReference>
<dbReference type="SUPFAM" id="SSF63380">
    <property type="entry name" value="Riboflavin synthase domain-like"/>
    <property type="match status" value="1"/>
</dbReference>
<dbReference type="PANTHER" id="PTHR19384:SF17">
    <property type="entry name" value="NADPH--CYTOCHROME P450 REDUCTASE"/>
    <property type="match status" value="1"/>
</dbReference>
<dbReference type="GO" id="GO:0005829">
    <property type="term" value="C:cytosol"/>
    <property type="evidence" value="ECO:0007669"/>
    <property type="project" value="TreeGrafter"/>
</dbReference>
<evidence type="ECO:0000256" key="9">
    <source>
        <dbReference type="SAM" id="MobiDB-lite"/>
    </source>
</evidence>
<feature type="compositionally biased region" description="Polar residues" evidence="9">
    <location>
        <begin position="1550"/>
        <end position="1560"/>
    </location>
</feature>
<organism evidence="12 13">
    <name type="scientific">Colletotrichum salicis</name>
    <dbReference type="NCBI Taxonomy" id="1209931"/>
    <lineage>
        <taxon>Eukaryota</taxon>
        <taxon>Fungi</taxon>
        <taxon>Dikarya</taxon>
        <taxon>Ascomycota</taxon>
        <taxon>Pezizomycotina</taxon>
        <taxon>Sordariomycetes</taxon>
        <taxon>Hypocreomycetidae</taxon>
        <taxon>Glomerellales</taxon>
        <taxon>Glomerellaceae</taxon>
        <taxon>Colletotrichum</taxon>
        <taxon>Colletotrichum acutatum species complex</taxon>
    </lineage>
</organism>
<comment type="caution">
    <text evidence="12">The sequence shown here is derived from an EMBL/GenBank/DDBJ whole genome shotgun (WGS) entry which is preliminary data.</text>
</comment>
<dbReference type="InterPro" id="IPR003097">
    <property type="entry name" value="CysJ-like_FAD-binding"/>
</dbReference>
<dbReference type="InterPro" id="IPR001709">
    <property type="entry name" value="Flavoprot_Pyr_Nucl_cyt_Rdtase"/>
</dbReference>
<dbReference type="EMBL" id="JFFI01002306">
    <property type="protein sequence ID" value="KXH37754.1"/>
    <property type="molecule type" value="Genomic_DNA"/>
</dbReference>
<evidence type="ECO:0000256" key="7">
    <source>
        <dbReference type="ARBA" id="ARBA00023004"/>
    </source>
</evidence>
<evidence type="ECO:0000256" key="2">
    <source>
        <dbReference type="ARBA" id="ARBA00007119"/>
    </source>
</evidence>
<evidence type="ECO:0000256" key="3">
    <source>
        <dbReference type="ARBA" id="ARBA00022630"/>
    </source>
</evidence>
<accession>A0A135SPA2</accession>
<dbReference type="SUPFAM" id="SSF52343">
    <property type="entry name" value="Ferredoxin reductase-like, C-terminal NADP-linked domain"/>
    <property type="match status" value="1"/>
</dbReference>
<evidence type="ECO:0000259" key="11">
    <source>
        <dbReference type="PROSITE" id="PS51384"/>
    </source>
</evidence>
<dbReference type="GO" id="GO:0046872">
    <property type="term" value="F:metal ion binding"/>
    <property type="evidence" value="ECO:0007669"/>
    <property type="project" value="UniProtKB-KW"/>
</dbReference>
<keyword evidence="13" id="KW-1185">Reference proteome</keyword>
<dbReference type="InterPro" id="IPR023173">
    <property type="entry name" value="NADPH_Cyt_P450_Rdtase_alpha"/>
</dbReference>
<dbReference type="InterPro" id="IPR037217">
    <property type="entry name" value="Trp/Indoleamine_2_3_dOase-like"/>
</dbReference>
<keyword evidence="4" id="KW-0479">Metal-binding</keyword>
<evidence type="ECO:0000256" key="6">
    <source>
        <dbReference type="ARBA" id="ARBA00023002"/>
    </source>
</evidence>
<feature type="domain" description="Cytochrome b5 heme-binding" evidence="10">
    <location>
        <begin position="1012"/>
        <end position="1093"/>
    </location>
</feature>
<reference evidence="12 13" key="1">
    <citation type="submission" date="2014-02" db="EMBL/GenBank/DDBJ databases">
        <title>The genome sequence of Colletotrichum salicis CBS 607.94.</title>
        <authorList>
            <person name="Baroncelli R."/>
            <person name="Thon M.R."/>
        </authorList>
    </citation>
    <scope>NUCLEOTIDE SEQUENCE [LARGE SCALE GENOMIC DNA]</scope>
    <source>
        <strain evidence="12 13">CBS 607.94</strain>
    </source>
</reference>
<dbReference type="Pfam" id="PF00667">
    <property type="entry name" value="FAD_binding_1"/>
    <property type="match status" value="1"/>
</dbReference>
<dbReference type="Proteomes" id="UP000070121">
    <property type="component" value="Unassembled WGS sequence"/>
</dbReference>
<dbReference type="Pfam" id="PF01231">
    <property type="entry name" value="IDO"/>
    <property type="match status" value="1"/>
</dbReference>
<dbReference type="Pfam" id="PF00173">
    <property type="entry name" value="Cyt-b5"/>
    <property type="match status" value="1"/>
</dbReference>
<feature type="compositionally biased region" description="Low complexity" evidence="9">
    <location>
        <begin position="1539"/>
        <end position="1549"/>
    </location>
</feature>
<name>A0A135SPA2_9PEZI</name>
<keyword evidence="7" id="KW-0408">Iron</keyword>
<comment type="cofactor">
    <cofactor evidence="1">
        <name>FAD</name>
        <dbReference type="ChEBI" id="CHEBI:57692"/>
    </cofactor>
</comment>
<dbReference type="SUPFAM" id="SSF140959">
    <property type="entry name" value="Indolic compounds 2,3-dioxygenase-like"/>
    <property type="match status" value="1"/>
</dbReference>
<comment type="similarity">
    <text evidence="2">Belongs to the indoleamine 2,3-dioxygenase family.</text>
</comment>
<feature type="compositionally biased region" description="Pro residues" evidence="9">
    <location>
        <begin position="1587"/>
        <end position="1596"/>
    </location>
</feature>
<dbReference type="GO" id="GO:0050660">
    <property type="term" value="F:flavin adenine dinucleotide binding"/>
    <property type="evidence" value="ECO:0007669"/>
    <property type="project" value="TreeGrafter"/>
</dbReference>
<dbReference type="GO" id="GO:0019441">
    <property type="term" value="P:L-tryptophan catabolic process to kynurenine"/>
    <property type="evidence" value="ECO:0007669"/>
    <property type="project" value="InterPro"/>
</dbReference>
<evidence type="ECO:0000256" key="1">
    <source>
        <dbReference type="ARBA" id="ARBA00001974"/>
    </source>
</evidence>
<dbReference type="Gene3D" id="3.10.120.10">
    <property type="entry name" value="Cytochrome b5-like heme/steroid binding domain"/>
    <property type="match status" value="1"/>
</dbReference>
<evidence type="ECO:0000256" key="8">
    <source>
        <dbReference type="ARBA" id="ARBA00023797"/>
    </source>
</evidence>
<protein>
    <recommendedName>
        <fullName evidence="8">NADPH--hemoprotein reductase</fullName>
        <ecNumber evidence="8">1.6.2.4</ecNumber>
    </recommendedName>
</protein>
<feature type="compositionally biased region" description="Polar residues" evidence="9">
    <location>
        <begin position="1614"/>
        <end position="1637"/>
    </location>
</feature>
<dbReference type="InterPro" id="IPR039261">
    <property type="entry name" value="FNR_nucleotide-bd"/>
</dbReference>
<dbReference type="PROSITE" id="PS50255">
    <property type="entry name" value="CYTOCHROME_B5_2"/>
    <property type="match status" value="1"/>
</dbReference>
<dbReference type="EC" id="1.6.2.4" evidence="8"/>
<dbReference type="PRINTS" id="PR00371">
    <property type="entry name" value="FPNCR"/>
</dbReference>
<dbReference type="GO" id="GO:0016702">
    <property type="term" value="F:oxidoreductase activity, acting on single donors with incorporation of molecular oxygen, incorporation of two atoms of oxygen"/>
    <property type="evidence" value="ECO:0007669"/>
    <property type="project" value="UniProtKB-ARBA"/>
</dbReference>
<dbReference type="Pfam" id="PF00175">
    <property type="entry name" value="NAD_binding_1"/>
    <property type="match status" value="1"/>
</dbReference>
<dbReference type="Gene3D" id="3.40.50.80">
    <property type="entry name" value="Nucleotide-binding domain of ferredoxin-NADP reductase (FNR) module"/>
    <property type="match status" value="1"/>
</dbReference>
<dbReference type="GO" id="GO:0010181">
    <property type="term" value="F:FMN binding"/>
    <property type="evidence" value="ECO:0007669"/>
    <property type="project" value="TreeGrafter"/>
</dbReference>
<dbReference type="PANTHER" id="PTHR19384">
    <property type="entry name" value="NITRIC OXIDE SYNTHASE-RELATED"/>
    <property type="match status" value="1"/>
</dbReference>
<feature type="region of interest" description="Disordered" evidence="9">
    <location>
        <begin position="1576"/>
        <end position="1701"/>
    </location>
</feature>
<keyword evidence="5" id="KW-0274">FAD</keyword>
<feature type="region of interest" description="Disordered" evidence="9">
    <location>
        <begin position="1521"/>
        <end position="1564"/>
    </location>
</feature>
<dbReference type="InterPro" id="IPR017927">
    <property type="entry name" value="FAD-bd_FR_type"/>
</dbReference>
<evidence type="ECO:0000256" key="4">
    <source>
        <dbReference type="ARBA" id="ARBA00022723"/>
    </source>
</evidence>
<feature type="domain" description="FAD-binding FR-type" evidence="11">
    <location>
        <begin position="569"/>
        <end position="832"/>
    </location>
</feature>
<dbReference type="Gene3D" id="1.20.990.10">
    <property type="entry name" value="NADPH-cytochrome p450 Reductase, Chain A, domain 3"/>
    <property type="match status" value="1"/>
</dbReference>
<dbReference type="Gene3D" id="1.20.58.480">
    <property type="match status" value="1"/>
</dbReference>
<dbReference type="InterPro" id="IPR036400">
    <property type="entry name" value="Cyt_B5-like_heme/steroid_sf"/>
</dbReference>
<gene>
    <name evidence="12" type="ORF">CSAL01_11875</name>
</gene>
<dbReference type="GO" id="GO:0020037">
    <property type="term" value="F:heme binding"/>
    <property type="evidence" value="ECO:0007669"/>
    <property type="project" value="InterPro"/>
</dbReference>
<dbReference type="SUPFAM" id="SSF55856">
    <property type="entry name" value="Cytochrome b5-like heme/steroid binding domain"/>
    <property type="match status" value="1"/>
</dbReference>
<dbReference type="SMART" id="SM01117">
    <property type="entry name" value="Cyt-b5"/>
    <property type="match status" value="1"/>
</dbReference>
<evidence type="ECO:0000313" key="12">
    <source>
        <dbReference type="EMBL" id="KXH37754.1"/>
    </source>
</evidence>
<keyword evidence="6" id="KW-0560">Oxidoreductase</keyword>
<dbReference type="InterPro" id="IPR001433">
    <property type="entry name" value="OxRdtase_FAD/NAD-bd"/>
</dbReference>